<gene>
    <name evidence="3" type="ORF">FOB64_003869</name>
</gene>
<evidence type="ECO:0000256" key="2">
    <source>
        <dbReference type="SAM" id="SignalP"/>
    </source>
</evidence>
<feature type="signal peptide" evidence="2">
    <location>
        <begin position="1"/>
        <end position="20"/>
    </location>
</feature>
<evidence type="ECO:0000313" key="4">
    <source>
        <dbReference type="Proteomes" id="UP000536275"/>
    </source>
</evidence>
<feature type="transmembrane region" description="Helical" evidence="1">
    <location>
        <begin position="58"/>
        <end position="76"/>
    </location>
</feature>
<sequence length="78" mass="8217">MKTPAVLFALLCVLVKFGAADSITVVEQPYTYTEASSSFPSLPAPSSVMTFEGCGDSSQMGILSITAFFCAILIAWSV</sequence>
<comment type="caution">
    <text evidence="3">The sequence shown here is derived from an EMBL/GenBank/DDBJ whole genome shotgun (WGS) entry which is preliminary data.</text>
</comment>
<evidence type="ECO:0000256" key="1">
    <source>
        <dbReference type="SAM" id="Phobius"/>
    </source>
</evidence>
<proteinExistence type="predicted"/>
<dbReference type="Proteomes" id="UP000536275">
    <property type="component" value="Unassembled WGS sequence"/>
</dbReference>
<dbReference type="AlphaFoldDB" id="A0A8H6BXU1"/>
<feature type="chain" id="PRO_5034287195" evidence="2">
    <location>
        <begin position="21"/>
        <end position="78"/>
    </location>
</feature>
<name>A0A8H6BXU1_CANAX</name>
<accession>A0A8H6BXU1</accession>
<keyword evidence="1" id="KW-0812">Transmembrane</keyword>
<evidence type="ECO:0000313" key="3">
    <source>
        <dbReference type="EMBL" id="KAF6068677.1"/>
    </source>
</evidence>
<dbReference type="EMBL" id="JABWAD010000052">
    <property type="protein sequence ID" value="KAF6068677.1"/>
    <property type="molecule type" value="Genomic_DNA"/>
</dbReference>
<reference evidence="3 4" key="1">
    <citation type="submission" date="2020-03" db="EMBL/GenBank/DDBJ databases">
        <title>FDA dAtabase for Regulatory Grade micrObial Sequences (FDA-ARGOS): Supporting development and validation of Infectious Disease Dx tests.</title>
        <authorList>
            <person name="Campos J."/>
            <person name="Goldberg B."/>
            <person name="Tallon L."/>
            <person name="Sadzewicz L."/>
            <person name="Vavikolanu K."/>
            <person name="Mehta A."/>
            <person name="Aluvathingal J."/>
            <person name="Nadendla S."/>
            <person name="Nandy P."/>
            <person name="Geyer C."/>
            <person name="Yan Y."/>
            <person name="Sichtig H."/>
        </authorList>
    </citation>
    <scope>NUCLEOTIDE SEQUENCE [LARGE SCALE GENOMIC DNA]</scope>
    <source>
        <strain evidence="3 4">FDAARGOS_656</strain>
    </source>
</reference>
<keyword evidence="2" id="KW-0732">Signal</keyword>
<protein>
    <submittedName>
        <fullName evidence="3">Putative integral membrane protein</fullName>
    </submittedName>
</protein>
<keyword evidence="1" id="KW-0472">Membrane</keyword>
<keyword evidence="1" id="KW-1133">Transmembrane helix</keyword>
<organism evidence="3 4">
    <name type="scientific">Candida albicans</name>
    <name type="common">Yeast</name>
    <dbReference type="NCBI Taxonomy" id="5476"/>
    <lineage>
        <taxon>Eukaryota</taxon>
        <taxon>Fungi</taxon>
        <taxon>Dikarya</taxon>
        <taxon>Ascomycota</taxon>
        <taxon>Saccharomycotina</taxon>
        <taxon>Pichiomycetes</taxon>
        <taxon>Debaryomycetaceae</taxon>
        <taxon>Candida/Lodderomyces clade</taxon>
        <taxon>Candida</taxon>
    </lineage>
</organism>